<feature type="domain" description="ABC1 atypical kinase-like" evidence="3">
    <location>
        <begin position="96"/>
        <end position="340"/>
    </location>
</feature>
<dbReference type="InterPro" id="IPR011009">
    <property type="entry name" value="Kinase-like_dom_sf"/>
</dbReference>
<keyword evidence="2" id="KW-0472">Membrane</keyword>
<dbReference type="PANTHER" id="PTHR10566:SF113">
    <property type="entry name" value="PROTEIN ACTIVITY OF BC1 COMPLEX KINASE 7, CHLOROPLASTIC"/>
    <property type="match status" value="1"/>
</dbReference>
<dbReference type="CDD" id="cd05121">
    <property type="entry name" value="ABC1_ADCK3-like"/>
    <property type="match status" value="1"/>
</dbReference>
<dbReference type="RefSeq" id="WP_263830558.1">
    <property type="nucleotide sequence ID" value="NZ_JAOWLB010000024.1"/>
</dbReference>
<feature type="transmembrane region" description="Helical" evidence="2">
    <location>
        <begin position="500"/>
        <end position="522"/>
    </location>
</feature>
<name>A0ABT3AQL2_9RHOB</name>
<evidence type="ECO:0000259" key="3">
    <source>
        <dbReference type="Pfam" id="PF03109"/>
    </source>
</evidence>
<comment type="caution">
    <text evidence="4">The sequence shown here is derived from an EMBL/GenBank/DDBJ whole genome shotgun (WGS) entry which is preliminary data.</text>
</comment>
<dbReference type="InterPro" id="IPR050154">
    <property type="entry name" value="UbiB_kinase"/>
</dbReference>
<dbReference type="Proteomes" id="UP001320899">
    <property type="component" value="Unassembled WGS sequence"/>
</dbReference>
<evidence type="ECO:0000256" key="2">
    <source>
        <dbReference type="SAM" id="Phobius"/>
    </source>
</evidence>
<gene>
    <name evidence="4" type="ORF">OE747_21670</name>
</gene>
<accession>A0ABT3AQL2</accession>
<dbReference type="PANTHER" id="PTHR10566">
    <property type="entry name" value="CHAPERONE-ACTIVITY OF BC1 COMPLEX CABC1 -RELATED"/>
    <property type="match status" value="1"/>
</dbReference>
<evidence type="ECO:0000256" key="1">
    <source>
        <dbReference type="ARBA" id="ARBA00009670"/>
    </source>
</evidence>
<sequence length="556" mass="61376">MTAAQGVAPDLRRLGDLVTVMARYGFSEMLERAGLSRRWLKPGSLRTGDADSDGLTSAERLRRALEEMGPTFVKLGQILSTRIDLFEPDVIAELERLRDRVPTVPFSELAAEVEAELGQPLSEIFARIDTEPLAAGSIAQVHGARLPSGEEVILKIRRPGIRRVIEADLRLLRHAVGVALAEWPEIARYHPHEILDEFARSIRAEMDLASECRNAERVSAGFRDRDGIHVPPVFWEWTCEVMNVQARVKGIPGGDLTAARAAGLDLKRIAARGADAVLHMILEERFFHADPHAGNVFYLPDNQLVFIDFGMVGHLSRRRRDELVDLLYGIVERRPDRVTRILRDWAGADGQDDPSLEVRIEGFIDRVHGLPIGALNLSELVFDVTALMRTHNLALPPDLTLLVKAFVSLDGMGRQLDPDFDMVAAARPILERLVWLRHGPEALARTARDSLGESARLAARLPGDLTQILDAARRGRLGFRVELAEIEQIVEKMRQSLTHLTLAVIVAALTVGSSIVTAASGADLPVGLASFAMLGFFGAVIGGLVLFWSIWRNGRK</sequence>
<evidence type="ECO:0000313" key="4">
    <source>
        <dbReference type="EMBL" id="MCV2890949.1"/>
    </source>
</evidence>
<dbReference type="Pfam" id="PF03109">
    <property type="entry name" value="ABC1"/>
    <property type="match status" value="1"/>
</dbReference>
<keyword evidence="5" id="KW-1185">Reference proteome</keyword>
<dbReference type="EMBL" id="JAOWLB010000024">
    <property type="protein sequence ID" value="MCV2890949.1"/>
    <property type="molecule type" value="Genomic_DNA"/>
</dbReference>
<dbReference type="SUPFAM" id="SSF56112">
    <property type="entry name" value="Protein kinase-like (PK-like)"/>
    <property type="match status" value="1"/>
</dbReference>
<organism evidence="4 5">
    <name type="scientific">Ruegeria aquimaris</name>
    <dbReference type="NCBI Taxonomy" id="2984333"/>
    <lineage>
        <taxon>Bacteria</taxon>
        <taxon>Pseudomonadati</taxon>
        <taxon>Pseudomonadota</taxon>
        <taxon>Alphaproteobacteria</taxon>
        <taxon>Rhodobacterales</taxon>
        <taxon>Roseobacteraceae</taxon>
        <taxon>Ruegeria</taxon>
    </lineage>
</organism>
<evidence type="ECO:0000313" key="5">
    <source>
        <dbReference type="Proteomes" id="UP001320899"/>
    </source>
</evidence>
<protein>
    <submittedName>
        <fullName evidence="4">AarF/UbiB family protein</fullName>
    </submittedName>
</protein>
<keyword evidence="2" id="KW-0812">Transmembrane</keyword>
<reference evidence="4 5" key="1">
    <citation type="submission" date="2022-10" db="EMBL/GenBank/DDBJ databases">
        <title>Ruegeria sp. nov., isolated from ocean surface sediments.</title>
        <authorList>
            <person name="He W."/>
            <person name="Xue H.-P."/>
            <person name="Zhang D.-F."/>
        </authorList>
    </citation>
    <scope>NUCLEOTIDE SEQUENCE [LARGE SCALE GENOMIC DNA]</scope>
    <source>
        <strain evidence="4 5">XHP0148</strain>
    </source>
</reference>
<feature type="transmembrane region" description="Helical" evidence="2">
    <location>
        <begin position="528"/>
        <end position="551"/>
    </location>
</feature>
<dbReference type="InterPro" id="IPR004147">
    <property type="entry name" value="ABC1_dom"/>
</dbReference>
<proteinExistence type="inferred from homology"/>
<keyword evidence="2" id="KW-1133">Transmembrane helix</keyword>
<comment type="similarity">
    <text evidence="1">Belongs to the protein kinase superfamily. ADCK protein kinase family.</text>
</comment>